<accession>A0ABX7WN44</accession>
<gene>
    <name evidence="3" type="ORF">J9253_12285</name>
</gene>
<comment type="similarity">
    <text evidence="1">Belongs to the beta-lactamase family.</text>
</comment>
<evidence type="ECO:0000313" key="4">
    <source>
        <dbReference type="Proteomes" id="UP000672039"/>
    </source>
</evidence>
<dbReference type="PANTHER" id="PTHR22935">
    <property type="entry name" value="PENICILLIN-BINDING PROTEIN"/>
    <property type="match status" value="1"/>
</dbReference>
<evidence type="ECO:0000259" key="2">
    <source>
        <dbReference type="Pfam" id="PF00144"/>
    </source>
</evidence>
<keyword evidence="4" id="KW-1185">Reference proteome</keyword>
<dbReference type="Proteomes" id="UP000672039">
    <property type="component" value="Chromosome"/>
</dbReference>
<dbReference type="InterPro" id="IPR001466">
    <property type="entry name" value="Beta-lactam-related"/>
</dbReference>
<proteinExistence type="inferred from homology"/>
<dbReference type="InterPro" id="IPR012338">
    <property type="entry name" value="Beta-lactam/transpept-like"/>
</dbReference>
<evidence type="ECO:0000256" key="1">
    <source>
        <dbReference type="ARBA" id="ARBA00038473"/>
    </source>
</evidence>
<organism evidence="3 4">
    <name type="scientific">Thiothrix litoralis</name>
    <dbReference type="NCBI Taxonomy" id="2891210"/>
    <lineage>
        <taxon>Bacteria</taxon>
        <taxon>Pseudomonadati</taxon>
        <taxon>Pseudomonadota</taxon>
        <taxon>Gammaproteobacteria</taxon>
        <taxon>Thiotrichales</taxon>
        <taxon>Thiotrichaceae</taxon>
        <taxon>Thiothrix</taxon>
    </lineage>
</organism>
<protein>
    <submittedName>
        <fullName evidence="3">Beta-lactamase family protein</fullName>
    </submittedName>
</protein>
<dbReference type="InterPro" id="IPR051478">
    <property type="entry name" value="Beta-lactamase-like_AB/R"/>
</dbReference>
<dbReference type="RefSeq" id="WP_210221250.1">
    <property type="nucleotide sequence ID" value="NZ_CP072801.1"/>
</dbReference>
<evidence type="ECO:0000313" key="3">
    <source>
        <dbReference type="EMBL" id="QTR44800.1"/>
    </source>
</evidence>
<feature type="domain" description="Beta-lactamase-related" evidence="2">
    <location>
        <begin position="41"/>
        <end position="310"/>
    </location>
</feature>
<name>A0ABX7WN44_9GAMM</name>
<reference evidence="3 4" key="1">
    <citation type="submission" date="2021-04" db="EMBL/GenBank/DDBJ databases">
        <title>Genomics, taxonomy and metabolism of representatives of sulfur bacteria of the genus Thiothrix: Thiothrix fructosivorans QT, Thiothrix unzii A1T and three new species, Thiothrix subterranea sp. nov., Thiothrix litoralis sp. nov. and 'Candidatus Thiothrix anitrata' sp. nov.</title>
        <authorList>
            <person name="Ravin N.V."/>
            <person name="Smolyakov D."/>
            <person name="Rudenko T.S."/>
            <person name="Mardanov A.V."/>
            <person name="Beletsky A.V."/>
            <person name="Markov N.D."/>
            <person name="Fomenkov A.I."/>
            <person name="Roberts R.J."/>
            <person name="Karnachuk O.V."/>
            <person name="Novikov A."/>
            <person name="Grabovich M.Y."/>
        </authorList>
    </citation>
    <scope>NUCLEOTIDE SEQUENCE [LARGE SCALE GENOMIC DNA]</scope>
    <source>
        <strain evidence="3 4">AS</strain>
    </source>
</reference>
<dbReference type="EMBL" id="CP072801">
    <property type="protein sequence ID" value="QTR44800.1"/>
    <property type="molecule type" value="Genomic_DNA"/>
</dbReference>
<sequence>MIYVFLIILALAIAVLYLRYRLHRTPDNGDLEAALEQEIHKLTRKGLTGGLIVGVYKQGKTWAKGYGSVSTQNPRPPDAEAIFQIGSISKVLTTTTLQRLCDQGQLTLDTTLETLLDDSHSLDPRVKTLTLRQLATHTAGFPRVPKPLLTKLEARVGKDQLMENPYSHLGVPEILAYLQNPVGLRKPGQFAYSNYGVGLLGHLLEKVTGTPLDALVKETLLLPLNMPHTSIDLPPVMQERLVQGYDGQGKPASLWTFAALGGAGAFHSCAADMLSFIRANLDGNHPLTPLLKRTHIRQGSGKTGIGWIQASLLDRFVRAIALKTSCFTKL</sequence>
<dbReference type="SUPFAM" id="SSF56601">
    <property type="entry name" value="beta-lactamase/transpeptidase-like"/>
    <property type="match status" value="1"/>
</dbReference>
<dbReference type="Pfam" id="PF00144">
    <property type="entry name" value="Beta-lactamase"/>
    <property type="match status" value="1"/>
</dbReference>
<dbReference type="PANTHER" id="PTHR22935:SF95">
    <property type="entry name" value="BETA-LACTAMASE-LIKE 1-RELATED"/>
    <property type="match status" value="1"/>
</dbReference>
<dbReference type="Gene3D" id="3.40.710.10">
    <property type="entry name" value="DD-peptidase/beta-lactamase superfamily"/>
    <property type="match status" value="1"/>
</dbReference>